<dbReference type="PANTHER" id="PTHR37787">
    <property type="entry name" value="BIOGENESIS OF LYSOSOME-RELATED ORGANELLES COMPLEX 1 SUBUNIT KXD1"/>
    <property type="match status" value="1"/>
</dbReference>
<keyword evidence="12" id="KW-1185">Reference proteome</keyword>
<dbReference type="AlphaFoldDB" id="A0A1B2JEJ9"/>
<dbReference type="GO" id="GO:0032880">
    <property type="term" value="P:regulation of protein localization"/>
    <property type="evidence" value="ECO:0007669"/>
    <property type="project" value="TreeGrafter"/>
</dbReference>
<proteinExistence type="inferred from homology"/>
<organism evidence="11 12">
    <name type="scientific">Komagataella pastoris</name>
    <name type="common">Yeast</name>
    <name type="synonym">Pichia pastoris</name>
    <dbReference type="NCBI Taxonomy" id="4922"/>
    <lineage>
        <taxon>Eukaryota</taxon>
        <taxon>Fungi</taxon>
        <taxon>Dikarya</taxon>
        <taxon>Ascomycota</taxon>
        <taxon>Saccharomycotina</taxon>
        <taxon>Pichiomycetes</taxon>
        <taxon>Pichiales</taxon>
        <taxon>Pichiaceae</taxon>
        <taxon>Komagataella</taxon>
    </lineage>
</organism>
<comment type="similarity">
    <text evidence="3">Belongs to the KXD1 family.</text>
</comment>
<feature type="coiled-coil region" evidence="8">
    <location>
        <begin position="97"/>
        <end position="131"/>
    </location>
</feature>
<dbReference type="GO" id="GO:0031083">
    <property type="term" value="C:BLOC-1 complex"/>
    <property type="evidence" value="ECO:0007669"/>
    <property type="project" value="TreeGrafter"/>
</dbReference>
<evidence type="ECO:0000256" key="9">
    <source>
        <dbReference type="SAM" id="MobiDB-lite"/>
    </source>
</evidence>
<dbReference type="GO" id="GO:0007032">
    <property type="term" value="P:endosome organization"/>
    <property type="evidence" value="ECO:0007669"/>
    <property type="project" value="TreeGrafter"/>
</dbReference>
<name>A0A1B2JEJ9_PICPA</name>
<evidence type="ECO:0000313" key="11">
    <source>
        <dbReference type="EMBL" id="ANZ76466.1"/>
    </source>
</evidence>
<reference evidence="11 12" key="1">
    <citation type="submission" date="2016-02" db="EMBL/GenBank/DDBJ databases">
        <title>Comparative genomic and transcriptomic foundation for Pichia pastoris.</title>
        <authorList>
            <person name="Love K.R."/>
            <person name="Shah K.A."/>
            <person name="Whittaker C.A."/>
            <person name="Wu J."/>
            <person name="Bartlett M.C."/>
            <person name="Ma D."/>
            <person name="Leeson R.L."/>
            <person name="Priest M."/>
            <person name="Young S.K."/>
            <person name="Love J.C."/>
        </authorList>
    </citation>
    <scope>NUCLEOTIDE SEQUENCE [LARGE SCALE GENOMIC DNA]</scope>
    <source>
        <strain evidence="11 12">ATCC 28485</strain>
    </source>
</reference>
<dbReference type="Proteomes" id="UP000094565">
    <property type="component" value="Chromosome 3"/>
</dbReference>
<evidence type="ECO:0000256" key="8">
    <source>
        <dbReference type="SAM" id="Coils"/>
    </source>
</evidence>
<evidence type="ECO:0000259" key="10">
    <source>
        <dbReference type="Pfam" id="PF10241"/>
    </source>
</evidence>
<keyword evidence="6" id="KW-0967">Endosome</keyword>
<keyword evidence="8" id="KW-0175">Coiled coil</keyword>
<evidence type="ECO:0000256" key="5">
    <source>
        <dbReference type="ARBA" id="ARBA00022448"/>
    </source>
</evidence>
<protein>
    <recommendedName>
        <fullName evidence="4">Biogenesis of lysosome-related organelles complex 1 subunit KXD1</fullName>
    </recommendedName>
    <alternativeName>
        <fullName evidence="7">KxDL homolog</fullName>
    </alternativeName>
</protein>
<dbReference type="InterPro" id="IPR051390">
    <property type="entry name" value="BLOC-1_subunit_KXD1"/>
</dbReference>
<feature type="domain" description="KxDL" evidence="10">
    <location>
        <begin position="76"/>
        <end position="161"/>
    </location>
</feature>
<dbReference type="Pfam" id="PF10241">
    <property type="entry name" value="KxDL"/>
    <property type="match status" value="1"/>
</dbReference>
<comment type="subcellular location">
    <subcellularLocation>
        <location evidence="2">Endosome</location>
    </subcellularLocation>
</comment>
<dbReference type="GO" id="GO:0005768">
    <property type="term" value="C:endosome"/>
    <property type="evidence" value="ECO:0007669"/>
    <property type="project" value="UniProtKB-SubCell"/>
</dbReference>
<comment type="function">
    <text evidence="1">Component of the biogenesis of lysosome-related organelles complex-1 (BLOC-1) involved in endosomal cargo sorting.</text>
</comment>
<accession>A0A1B2JEJ9</accession>
<gene>
    <name evidence="11" type="primary">KXD1</name>
    <name evidence="11" type="ORF">ATY40_BA7504267</name>
</gene>
<evidence type="ECO:0000256" key="4">
    <source>
        <dbReference type="ARBA" id="ARBA00016207"/>
    </source>
</evidence>
<feature type="region of interest" description="Disordered" evidence="9">
    <location>
        <begin position="20"/>
        <end position="62"/>
    </location>
</feature>
<evidence type="ECO:0000256" key="1">
    <source>
        <dbReference type="ARBA" id="ARBA00002069"/>
    </source>
</evidence>
<dbReference type="PANTHER" id="PTHR37787:SF1">
    <property type="entry name" value="BIOGENESIS OF LYSOSOME-RELATED ORGANELLES COMPLEX 1 SUBUNIT KXD1"/>
    <property type="match status" value="1"/>
</dbReference>
<feature type="compositionally biased region" description="Basic and acidic residues" evidence="9">
    <location>
        <begin position="50"/>
        <end position="62"/>
    </location>
</feature>
<evidence type="ECO:0000256" key="7">
    <source>
        <dbReference type="ARBA" id="ARBA00029808"/>
    </source>
</evidence>
<evidence type="ECO:0000256" key="2">
    <source>
        <dbReference type="ARBA" id="ARBA00004177"/>
    </source>
</evidence>
<sequence>MPRSPSVDSASFALDPVEYSYDPIDDQSDSDSSISSQNDFRAFRNNPSSREQRSDLNKYSKRDGSDFSPVDYLINSINSSLKSVALDKAMVIQSQLSGELNNQNDLVLKKLQELEMRLKSHLVKYQQAKKVIVQINQDLASSKKRIKKITKYVKLEYPIEYSKAYNKVNNNITNDEEDLYG</sequence>
<keyword evidence="5" id="KW-0813">Transport</keyword>
<dbReference type="OrthoDB" id="4089816at2759"/>
<evidence type="ECO:0000256" key="3">
    <source>
        <dbReference type="ARBA" id="ARBA00005913"/>
    </source>
</evidence>
<dbReference type="EMBL" id="CP014586">
    <property type="protein sequence ID" value="ANZ76466.1"/>
    <property type="molecule type" value="Genomic_DNA"/>
</dbReference>
<evidence type="ECO:0000313" key="12">
    <source>
        <dbReference type="Proteomes" id="UP000094565"/>
    </source>
</evidence>
<dbReference type="InterPro" id="IPR019371">
    <property type="entry name" value="KxDL_dom"/>
</dbReference>
<evidence type="ECO:0000256" key="6">
    <source>
        <dbReference type="ARBA" id="ARBA00022753"/>
    </source>
</evidence>